<dbReference type="AlphaFoldDB" id="A0A0D7A1J3"/>
<evidence type="ECO:0000313" key="1">
    <source>
        <dbReference type="EMBL" id="KIY44605.1"/>
    </source>
</evidence>
<accession>A0A0D7A1J3</accession>
<feature type="non-terminal residue" evidence="1">
    <location>
        <position position="344"/>
    </location>
</feature>
<sequence length="344" mass="38730">MPLFLRWGGVNPPHTLPAAFPPTLSYIHPTSNNLQSLRIYGYIPATGPVATPAPASLAGPSRFPTQSELSASFPPVNRFTRQREGESMQEFFERRQVQFQGYLENETSKERQSRLQREANAEGGLCPGKKGARVYVWDDVDGYRIRRFGTRNEDVWCSYSVGQRRYNSQWDEWDLCTEFAPDEEPDAYDLGAVSDDGWEPEALLQPTLASGPPRHPQGLSSADDQIFDKIGNHFVDADLDQMYPPDMDNSVPLVVAPTLLDIAYEVFGFNQLSGDELPQQQLVEWGVVLKFLGVYWKTNREDPSATTKDSLRVFFTFLSKARILSDIPSSILDLQQDDSDVSLP</sequence>
<gene>
    <name evidence="1" type="ORF">FISHEDRAFT_77391</name>
</gene>
<keyword evidence="2" id="KW-1185">Reference proteome</keyword>
<protein>
    <submittedName>
        <fullName evidence="1">Uncharacterized protein</fullName>
    </submittedName>
</protein>
<evidence type="ECO:0000313" key="2">
    <source>
        <dbReference type="Proteomes" id="UP000054144"/>
    </source>
</evidence>
<reference evidence="1 2" key="1">
    <citation type="journal article" date="2015" name="Fungal Genet. Biol.">
        <title>Evolution of novel wood decay mechanisms in Agaricales revealed by the genome sequences of Fistulina hepatica and Cylindrobasidium torrendii.</title>
        <authorList>
            <person name="Floudas D."/>
            <person name="Held B.W."/>
            <person name="Riley R."/>
            <person name="Nagy L.G."/>
            <person name="Koehler G."/>
            <person name="Ransdell A.S."/>
            <person name="Younus H."/>
            <person name="Chow J."/>
            <person name="Chiniquy J."/>
            <person name="Lipzen A."/>
            <person name="Tritt A."/>
            <person name="Sun H."/>
            <person name="Haridas S."/>
            <person name="LaButti K."/>
            <person name="Ohm R.A."/>
            <person name="Kues U."/>
            <person name="Blanchette R.A."/>
            <person name="Grigoriev I.V."/>
            <person name="Minto R.E."/>
            <person name="Hibbett D.S."/>
        </authorList>
    </citation>
    <scope>NUCLEOTIDE SEQUENCE [LARGE SCALE GENOMIC DNA]</scope>
    <source>
        <strain evidence="1 2">ATCC 64428</strain>
    </source>
</reference>
<proteinExistence type="predicted"/>
<dbReference type="EMBL" id="KN882083">
    <property type="protein sequence ID" value="KIY44605.1"/>
    <property type="molecule type" value="Genomic_DNA"/>
</dbReference>
<dbReference type="Proteomes" id="UP000054144">
    <property type="component" value="Unassembled WGS sequence"/>
</dbReference>
<dbReference type="OrthoDB" id="3237250at2759"/>
<name>A0A0D7A1J3_9AGAR</name>
<organism evidence="1 2">
    <name type="scientific">Fistulina hepatica ATCC 64428</name>
    <dbReference type="NCBI Taxonomy" id="1128425"/>
    <lineage>
        <taxon>Eukaryota</taxon>
        <taxon>Fungi</taxon>
        <taxon>Dikarya</taxon>
        <taxon>Basidiomycota</taxon>
        <taxon>Agaricomycotina</taxon>
        <taxon>Agaricomycetes</taxon>
        <taxon>Agaricomycetidae</taxon>
        <taxon>Agaricales</taxon>
        <taxon>Fistulinaceae</taxon>
        <taxon>Fistulina</taxon>
    </lineage>
</organism>